<evidence type="ECO:0000313" key="2">
    <source>
        <dbReference type="EMBL" id="MEL0660278.1"/>
    </source>
</evidence>
<dbReference type="EMBL" id="JBAKBA010000038">
    <property type="protein sequence ID" value="MEL0660278.1"/>
    <property type="molecule type" value="Genomic_DNA"/>
</dbReference>
<keyword evidence="3" id="KW-1185">Reference proteome</keyword>
<protein>
    <submittedName>
        <fullName evidence="2">TIM barrel protein</fullName>
    </submittedName>
</protein>
<dbReference type="Proteomes" id="UP001366060">
    <property type="component" value="Unassembled WGS sequence"/>
</dbReference>
<dbReference type="SUPFAM" id="SSF51658">
    <property type="entry name" value="Xylose isomerase-like"/>
    <property type="match status" value="1"/>
</dbReference>
<gene>
    <name evidence="2" type="ORF">V6255_14160</name>
</gene>
<dbReference type="InterPro" id="IPR036237">
    <property type="entry name" value="Xyl_isomerase-like_sf"/>
</dbReference>
<accession>A0ABU9HEY4</accession>
<proteinExistence type="predicted"/>
<evidence type="ECO:0000313" key="3">
    <source>
        <dbReference type="Proteomes" id="UP001366060"/>
    </source>
</evidence>
<name>A0ABU9HEY4_9GAMM</name>
<dbReference type="InterPro" id="IPR013022">
    <property type="entry name" value="Xyl_isomerase-like_TIM-brl"/>
</dbReference>
<feature type="domain" description="Xylose isomerase-like TIM barrel" evidence="1">
    <location>
        <begin position="31"/>
        <end position="186"/>
    </location>
</feature>
<dbReference type="RefSeq" id="WP_341628745.1">
    <property type="nucleotide sequence ID" value="NZ_JBAKBA010000038.1"/>
</dbReference>
<evidence type="ECO:0000259" key="1">
    <source>
        <dbReference type="Pfam" id="PF01261"/>
    </source>
</evidence>
<sequence>MKLNFHKSLWEVECTNASELNHHLAVIQHEGYQGTELFLPFYDIDLDTTLEAHALRKLDIITGIATDGKNVQEHLASLIKQVDRALLFSPKLINCHTGRDIFSLEDNLILFNTALELEQKHGITITHETHRFRPTFSTFGTEKIIDALPELKLNLDISHWMVVHESDLTDQQERLDKLFKSVHHIHGRVGFEEGPQVTNPQDPRWQEHLINHTQCWQKVVNNAFAREENAFTITPEFGPFPYAHVHPTTGANLADIWRANRFMKQHLSEQLVIPK</sequence>
<comment type="caution">
    <text evidence="2">The sequence shown here is derived from an EMBL/GenBank/DDBJ whole genome shotgun (WGS) entry which is preliminary data.</text>
</comment>
<dbReference type="Pfam" id="PF01261">
    <property type="entry name" value="AP_endonuc_2"/>
    <property type="match status" value="1"/>
</dbReference>
<reference evidence="2 3" key="1">
    <citation type="submission" date="2024-02" db="EMBL/GenBank/DDBJ databases">
        <title>Bacteria isolated from the canopy kelp, Nereocystis luetkeana.</title>
        <authorList>
            <person name="Pfister C.A."/>
            <person name="Younker I.T."/>
            <person name="Light S.H."/>
        </authorList>
    </citation>
    <scope>NUCLEOTIDE SEQUENCE [LARGE SCALE GENOMIC DNA]</scope>
    <source>
        <strain evidence="2 3">TI.2.07</strain>
    </source>
</reference>
<organism evidence="2 3">
    <name type="scientific">Psychromonas arctica</name>
    <dbReference type="NCBI Taxonomy" id="168275"/>
    <lineage>
        <taxon>Bacteria</taxon>
        <taxon>Pseudomonadati</taxon>
        <taxon>Pseudomonadota</taxon>
        <taxon>Gammaproteobacteria</taxon>
        <taxon>Alteromonadales</taxon>
        <taxon>Psychromonadaceae</taxon>
        <taxon>Psychromonas</taxon>
    </lineage>
</organism>
<dbReference type="Gene3D" id="3.20.20.150">
    <property type="entry name" value="Divalent-metal-dependent TIM barrel enzymes"/>
    <property type="match status" value="1"/>
</dbReference>